<dbReference type="AlphaFoldDB" id="A0A840RSZ2"/>
<organism evidence="10 11">
    <name type="scientific">Glaciimonas immobilis</name>
    <dbReference type="NCBI Taxonomy" id="728004"/>
    <lineage>
        <taxon>Bacteria</taxon>
        <taxon>Pseudomonadati</taxon>
        <taxon>Pseudomonadota</taxon>
        <taxon>Betaproteobacteria</taxon>
        <taxon>Burkholderiales</taxon>
        <taxon>Oxalobacteraceae</taxon>
        <taxon>Glaciimonas</taxon>
    </lineage>
</organism>
<evidence type="ECO:0000256" key="8">
    <source>
        <dbReference type="ARBA" id="ARBA00034078"/>
    </source>
</evidence>
<evidence type="ECO:0000256" key="6">
    <source>
        <dbReference type="ARBA" id="ARBA00023004"/>
    </source>
</evidence>
<dbReference type="InterPro" id="IPR012675">
    <property type="entry name" value="Beta-grasp_dom_sf"/>
</dbReference>
<dbReference type="CDD" id="cd00207">
    <property type="entry name" value="fer2"/>
    <property type="match status" value="1"/>
</dbReference>
<evidence type="ECO:0000313" key="11">
    <source>
        <dbReference type="Proteomes" id="UP000571084"/>
    </source>
</evidence>
<feature type="domain" description="2Fe-2S ferredoxin-type" evidence="9">
    <location>
        <begin position="5"/>
        <end position="94"/>
    </location>
</feature>
<evidence type="ECO:0000256" key="4">
    <source>
        <dbReference type="ARBA" id="ARBA00022723"/>
    </source>
</evidence>
<dbReference type="Gene3D" id="3.10.20.30">
    <property type="match status" value="1"/>
</dbReference>
<evidence type="ECO:0000256" key="3">
    <source>
        <dbReference type="ARBA" id="ARBA00022714"/>
    </source>
</evidence>
<dbReference type="SUPFAM" id="SSF54292">
    <property type="entry name" value="2Fe-2S ferredoxin-like"/>
    <property type="match status" value="1"/>
</dbReference>
<dbReference type="GO" id="GO:0051537">
    <property type="term" value="F:2 iron, 2 sulfur cluster binding"/>
    <property type="evidence" value="ECO:0007669"/>
    <property type="project" value="UniProtKB-KW"/>
</dbReference>
<dbReference type="RefSeq" id="WP_168056563.1">
    <property type="nucleotide sequence ID" value="NZ_JAAOZT010000010.1"/>
</dbReference>
<evidence type="ECO:0000256" key="7">
    <source>
        <dbReference type="ARBA" id="ARBA00023014"/>
    </source>
</evidence>
<dbReference type="InterPro" id="IPR001041">
    <property type="entry name" value="2Fe-2S_ferredoxin-type"/>
</dbReference>
<dbReference type="PANTHER" id="PTHR43112">
    <property type="entry name" value="FERREDOXIN"/>
    <property type="match status" value="1"/>
</dbReference>
<dbReference type="Pfam" id="PF00111">
    <property type="entry name" value="Fer2"/>
    <property type="match status" value="1"/>
</dbReference>
<dbReference type="Proteomes" id="UP000571084">
    <property type="component" value="Unassembled WGS sequence"/>
</dbReference>
<dbReference type="PROSITE" id="PS51085">
    <property type="entry name" value="2FE2S_FER_2"/>
    <property type="match status" value="1"/>
</dbReference>
<evidence type="ECO:0000313" key="10">
    <source>
        <dbReference type="EMBL" id="MBB5199589.1"/>
    </source>
</evidence>
<proteinExistence type="inferred from homology"/>
<keyword evidence="6" id="KW-0408">Iron</keyword>
<keyword evidence="7" id="KW-0411">Iron-sulfur</keyword>
<keyword evidence="5" id="KW-0249">Electron transport</keyword>
<accession>A0A840RSZ2</accession>
<keyword evidence="2" id="KW-0813">Transport</keyword>
<keyword evidence="4" id="KW-0479">Metal-binding</keyword>
<comment type="similarity">
    <text evidence="1">Belongs to the 2Fe2S plant-type ferredoxin family.</text>
</comment>
<evidence type="ECO:0000259" key="9">
    <source>
        <dbReference type="PROSITE" id="PS51085"/>
    </source>
</evidence>
<reference evidence="10 11" key="1">
    <citation type="submission" date="2020-08" db="EMBL/GenBank/DDBJ databases">
        <title>Genomic Encyclopedia of Type Strains, Phase IV (KMG-IV): sequencing the most valuable type-strain genomes for metagenomic binning, comparative biology and taxonomic classification.</title>
        <authorList>
            <person name="Goeker M."/>
        </authorList>
    </citation>
    <scope>NUCLEOTIDE SEQUENCE [LARGE SCALE GENOMIC DNA]</scope>
    <source>
        <strain evidence="10 11">DSM 23240</strain>
    </source>
</reference>
<evidence type="ECO:0000256" key="5">
    <source>
        <dbReference type="ARBA" id="ARBA00022982"/>
    </source>
</evidence>
<evidence type="ECO:0000256" key="2">
    <source>
        <dbReference type="ARBA" id="ARBA00022448"/>
    </source>
</evidence>
<dbReference type="InterPro" id="IPR036010">
    <property type="entry name" value="2Fe-2S_ferredoxin-like_sf"/>
</dbReference>
<dbReference type="GO" id="GO:0046872">
    <property type="term" value="F:metal ion binding"/>
    <property type="evidence" value="ECO:0007669"/>
    <property type="project" value="UniProtKB-KW"/>
</dbReference>
<protein>
    <submittedName>
        <fullName evidence="10">Ferredoxin</fullName>
    </submittedName>
</protein>
<dbReference type="PANTHER" id="PTHR43112:SF3">
    <property type="entry name" value="FERREDOXIN-2, CHLOROPLASTIC"/>
    <property type="match status" value="1"/>
</dbReference>
<evidence type="ECO:0000256" key="1">
    <source>
        <dbReference type="ARBA" id="ARBA00007874"/>
    </source>
</evidence>
<keyword evidence="3" id="KW-0001">2Fe-2S</keyword>
<name>A0A840RSZ2_9BURK</name>
<dbReference type="EMBL" id="JACHHQ010000003">
    <property type="protein sequence ID" value="MBB5199589.1"/>
    <property type="molecule type" value="Genomic_DNA"/>
</dbReference>
<gene>
    <name evidence="10" type="ORF">HNR39_001421</name>
</gene>
<comment type="cofactor">
    <cofactor evidence="8">
        <name>[2Fe-2S] cluster</name>
        <dbReference type="ChEBI" id="CHEBI:190135"/>
    </cofactor>
</comment>
<keyword evidence="11" id="KW-1185">Reference proteome</keyword>
<sequence>MDKAFQIMIAPKGWVFESTNTVTLLQAARNGGVILPSSCRNGTCRTCLCRMLSGRVRYDIEWPGLSADEKYDGYILPCVAHAESSLVIEAPRAIAME</sequence>
<comment type="caution">
    <text evidence="10">The sequence shown here is derived from an EMBL/GenBank/DDBJ whole genome shotgun (WGS) entry which is preliminary data.</text>
</comment>